<feature type="transmembrane region" description="Helical" evidence="1">
    <location>
        <begin position="128"/>
        <end position="151"/>
    </location>
</feature>
<keyword evidence="1" id="KW-1133">Transmembrane helix</keyword>
<feature type="transmembrane region" description="Helical" evidence="1">
    <location>
        <begin position="97"/>
        <end position="116"/>
    </location>
</feature>
<feature type="domain" description="DUF8215" evidence="2">
    <location>
        <begin position="25"/>
        <end position="154"/>
    </location>
</feature>
<gene>
    <name evidence="3" type="ORF">SAMN04487948_105283</name>
</gene>
<proteinExistence type="predicted"/>
<dbReference type="EMBL" id="FODV01000005">
    <property type="protein sequence ID" value="SEO81260.1"/>
    <property type="molecule type" value="Genomic_DNA"/>
</dbReference>
<keyword evidence="1" id="KW-0472">Membrane</keyword>
<accession>A0A1H8SR52</accession>
<dbReference type="Proteomes" id="UP000199126">
    <property type="component" value="Unassembled WGS sequence"/>
</dbReference>
<protein>
    <recommendedName>
        <fullName evidence="2">DUF8215 domain-containing protein</fullName>
    </recommendedName>
</protein>
<reference evidence="4" key="1">
    <citation type="submission" date="2016-10" db="EMBL/GenBank/DDBJ databases">
        <authorList>
            <person name="Varghese N."/>
            <person name="Submissions S."/>
        </authorList>
    </citation>
    <scope>NUCLEOTIDE SEQUENCE [LARGE SCALE GENOMIC DNA]</scope>
    <source>
        <strain evidence="4">CGMCC 1.10121</strain>
    </source>
</reference>
<keyword evidence="1" id="KW-0812">Transmembrane</keyword>
<feature type="transmembrane region" description="Helical" evidence="1">
    <location>
        <begin position="58"/>
        <end position="76"/>
    </location>
</feature>
<dbReference type="OrthoDB" id="282715at2157"/>
<sequence length="160" mass="17171">MPPNRGTDLSTEQRQLRPRKEESSFSKWLQDVFDATAEVLVFTIPILGVVFLTGDVEVTFILLAALCSLVLGVAIQRHRPLGLPWPGMTPLLVLVRLVVYNVALAAGLALGGLLFADPIVGFSWVEQPILGPSLIAALVGVVAVVGFPYLARALGHVRHG</sequence>
<dbReference type="InterPro" id="IPR058528">
    <property type="entry name" value="DUF8215"/>
</dbReference>
<name>A0A1H8SR52_9EURY</name>
<dbReference type="Pfam" id="PF26650">
    <property type="entry name" value="DUF8215"/>
    <property type="match status" value="1"/>
</dbReference>
<dbReference type="RefSeq" id="WP_089824460.1">
    <property type="nucleotide sequence ID" value="NZ_FODV01000005.1"/>
</dbReference>
<dbReference type="AlphaFoldDB" id="A0A1H8SR52"/>
<evidence type="ECO:0000313" key="3">
    <source>
        <dbReference type="EMBL" id="SEO81260.1"/>
    </source>
</evidence>
<evidence type="ECO:0000256" key="1">
    <source>
        <dbReference type="SAM" id="Phobius"/>
    </source>
</evidence>
<evidence type="ECO:0000313" key="4">
    <source>
        <dbReference type="Proteomes" id="UP000199126"/>
    </source>
</evidence>
<organism evidence="3 4">
    <name type="scientific">Halogranum amylolyticum</name>
    <dbReference type="NCBI Taxonomy" id="660520"/>
    <lineage>
        <taxon>Archaea</taxon>
        <taxon>Methanobacteriati</taxon>
        <taxon>Methanobacteriota</taxon>
        <taxon>Stenosarchaea group</taxon>
        <taxon>Halobacteria</taxon>
        <taxon>Halobacteriales</taxon>
        <taxon>Haloferacaceae</taxon>
    </lineage>
</organism>
<evidence type="ECO:0000259" key="2">
    <source>
        <dbReference type="Pfam" id="PF26650"/>
    </source>
</evidence>
<keyword evidence="4" id="KW-1185">Reference proteome</keyword>